<feature type="domain" description="Enoyl reductase (ER)" evidence="1">
    <location>
        <begin position="16"/>
        <end position="351"/>
    </location>
</feature>
<dbReference type="InterPro" id="IPR011032">
    <property type="entry name" value="GroES-like_sf"/>
</dbReference>
<dbReference type="InterPro" id="IPR013149">
    <property type="entry name" value="ADH-like_C"/>
</dbReference>
<dbReference type="GeneID" id="36571023"/>
<dbReference type="SMART" id="SM00829">
    <property type="entry name" value="PKS_ER"/>
    <property type="match status" value="1"/>
</dbReference>
<protein>
    <recommendedName>
        <fullName evidence="1">Enoyl reductase (ER) domain-containing protein</fullName>
    </recommendedName>
</protein>
<dbReference type="Pfam" id="PF00107">
    <property type="entry name" value="ADH_zinc_N"/>
    <property type="match status" value="1"/>
</dbReference>
<dbReference type="CDD" id="cd08276">
    <property type="entry name" value="MDR7"/>
    <property type="match status" value="1"/>
</dbReference>
<dbReference type="STRING" id="857342.A0A2T3ASS0"/>
<accession>A0A2T3ASS0</accession>
<evidence type="ECO:0000259" key="1">
    <source>
        <dbReference type="SMART" id="SM00829"/>
    </source>
</evidence>
<dbReference type="EMBL" id="KZ679016">
    <property type="protein sequence ID" value="PSS10501.1"/>
    <property type="molecule type" value="Genomic_DNA"/>
</dbReference>
<dbReference type="Gene3D" id="3.40.50.720">
    <property type="entry name" value="NAD(P)-binding Rossmann-like Domain"/>
    <property type="match status" value="1"/>
</dbReference>
<dbReference type="InterPro" id="IPR052711">
    <property type="entry name" value="Zinc_ADH-like"/>
</dbReference>
<dbReference type="OrthoDB" id="3509362at2759"/>
<dbReference type="InParanoid" id="A0A2T3ASS0"/>
<dbReference type="PANTHER" id="PTHR45033">
    <property type="match status" value="1"/>
</dbReference>
<organism evidence="2 3">
    <name type="scientific">Amorphotheca resinae ATCC 22711</name>
    <dbReference type="NCBI Taxonomy" id="857342"/>
    <lineage>
        <taxon>Eukaryota</taxon>
        <taxon>Fungi</taxon>
        <taxon>Dikarya</taxon>
        <taxon>Ascomycota</taxon>
        <taxon>Pezizomycotina</taxon>
        <taxon>Leotiomycetes</taxon>
        <taxon>Helotiales</taxon>
        <taxon>Amorphothecaceae</taxon>
        <taxon>Amorphotheca</taxon>
    </lineage>
</organism>
<dbReference type="SUPFAM" id="SSF51735">
    <property type="entry name" value="NAD(P)-binding Rossmann-fold domains"/>
    <property type="match status" value="1"/>
</dbReference>
<dbReference type="Proteomes" id="UP000241818">
    <property type="component" value="Unassembled WGS sequence"/>
</dbReference>
<dbReference type="AlphaFoldDB" id="A0A2T3ASS0"/>
<dbReference type="PANTHER" id="PTHR45033:SF1">
    <property type="entry name" value="OXIDOREDUCTASE (EUROFUNG)"/>
    <property type="match status" value="1"/>
</dbReference>
<dbReference type="InterPro" id="IPR036291">
    <property type="entry name" value="NAD(P)-bd_dom_sf"/>
</dbReference>
<evidence type="ECO:0000313" key="2">
    <source>
        <dbReference type="EMBL" id="PSS10501.1"/>
    </source>
</evidence>
<gene>
    <name evidence="2" type="ORF">M430DRAFT_145354</name>
</gene>
<dbReference type="InterPro" id="IPR013154">
    <property type="entry name" value="ADH-like_N"/>
</dbReference>
<name>A0A2T3ASS0_AMORE</name>
<keyword evidence="3" id="KW-1185">Reference proteome</keyword>
<proteinExistence type="predicted"/>
<dbReference type="Gene3D" id="3.90.180.10">
    <property type="entry name" value="Medium-chain alcohol dehydrogenases, catalytic domain"/>
    <property type="match status" value="1"/>
</dbReference>
<evidence type="ECO:0000313" key="3">
    <source>
        <dbReference type="Proteomes" id="UP000241818"/>
    </source>
</evidence>
<dbReference type="GO" id="GO:0016491">
    <property type="term" value="F:oxidoreductase activity"/>
    <property type="evidence" value="ECO:0007669"/>
    <property type="project" value="InterPro"/>
</dbReference>
<reference evidence="2 3" key="1">
    <citation type="journal article" date="2018" name="New Phytol.">
        <title>Comparative genomics and transcriptomics depict ericoid mycorrhizal fungi as versatile saprotrophs and plant mutualists.</title>
        <authorList>
            <person name="Martino E."/>
            <person name="Morin E."/>
            <person name="Grelet G.A."/>
            <person name="Kuo A."/>
            <person name="Kohler A."/>
            <person name="Daghino S."/>
            <person name="Barry K.W."/>
            <person name="Cichocki N."/>
            <person name="Clum A."/>
            <person name="Dockter R.B."/>
            <person name="Hainaut M."/>
            <person name="Kuo R.C."/>
            <person name="LaButti K."/>
            <person name="Lindahl B.D."/>
            <person name="Lindquist E.A."/>
            <person name="Lipzen A."/>
            <person name="Khouja H.R."/>
            <person name="Magnuson J."/>
            <person name="Murat C."/>
            <person name="Ohm R.A."/>
            <person name="Singer S.W."/>
            <person name="Spatafora J.W."/>
            <person name="Wang M."/>
            <person name="Veneault-Fourrey C."/>
            <person name="Henrissat B."/>
            <person name="Grigoriev I.V."/>
            <person name="Martin F.M."/>
            <person name="Perotto S."/>
        </authorList>
    </citation>
    <scope>NUCLEOTIDE SEQUENCE [LARGE SCALE GENOMIC DNA]</scope>
    <source>
        <strain evidence="2 3">ATCC 22711</strain>
    </source>
</reference>
<sequence length="354" mass="37971">MSLPTTIKQWVTAQDGLDNLTLTTAPLPTAGPGEVLVKITAVSINYRDTEVAMGLYNHHKATGGPAFTLVPCSDMCGTVVSSNSSLWKPGDRVLSIFNQTHLKGQLKAHHMKSGLGLPTPGVLTQYRTFPEYGIVKAPSYLPDVEAATLPVASLTAWMAINGMRPLGQAGGKGETVLIQGTGGVSIAGLQIAKASGAEVIITSSSDAKLEQAKKLGADKTINYRTIPDWDQEVLKMTDDEGVDIIFENGGASTLRKSFDCVAFGGLINSIGYLGGKQDPPGDRTNTNVLALKRNVTLKGLLNGPRDRLEEMLAFYEEHKITPVVDKVFKFEEAKEALKYLFQGGHFGKVVIKLD</sequence>
<dbReference type="InterPro" id="IPR020843">
    <property type="entry name" value="ER"/>
</dbReference>
<dbReference type="Pfam" id="PF08240">
    <property type="entry name" value="ADH_N"/>
    <property type="match status" value="1"/>
</dbReference>
<dbReference type="RefSeq" id="XP_024717680.1">
    <property type="nucleotide sequence ID" value="XM_024862942.1"/>
</dbReference>
<dbReference type="SUPFAM" id="SSF50129">
    <property type="entry name" value="GroES-like"/>
    <property type="match status" value="1"/>
</dbReference>